<dbReference type="PRINTS" id="PR00368">
    <property type="entry name" value="FADPNR"/>
</dbReference>
<proteinExistence type="predicted"/>
<name>A0ABR9AKE1_9BACT</name>
<gene>
    <name evidence="2" type="ORF">IFO69_04800</name>
</gene>
<dbReference type="PANTHER" id="PTHR43539">
    <property type="entry name" value="FLAVIN-BINDING MONOOXYGENASE-LIKE PROTEIN (AFU_ORTHOLOGUE AFUA_4G09220)"/>
    <property type="match status" value="1"/>
</dbReference>
<organism evidence="2 3">
    <name type="scientific">Echinicola arenosa</name>
    <dbReference type="NCBI Taxonomy" id="2774144"/>
    <lineage>
        <taxon>Bacteria</taxon>
        <taxon>Pseudomonadati</taxon>
        <taxon>Bacteroidota</taxon>
        <taxon>Cytophagia</taxon>
        <taxon>Cytophagales</taxon>
        <taxon>Cyclobacteriaceae</taxon>
        <taxon>Echinicola</taxon>
    </lineage>
</organism>
<accession>A0ABR9AKE1</accession>
<comment type="caution">
    <text evidence="2">The sequence shown here is derived from an EMBL/GenBank/DDBJ whole genome shotgun (WGS) entry which is preliminary data.</text>
</comment>
<dbReference type="PRINTS" id="PR00469">
    <property type="entry name" value="PNDRDTASEII"/>
</dbReference>
<dbReference type="InterPro" id="IPR050982">
    <property type="entry name" value="Auxin_biosynth/cation_transpt"/>
</dbReference>
<dbReference type="Proteomes" id="UP000647133">
    <property type="component" value="Unassembled WGS sequence"/>
</dbReference>
<dbReference type="SUPFAM" id="SSF51905">
    <property type="entry name" value="FAD/NAD(P)-binding domain"/>
    <property type="match status" value="2"/>
</dbReference>
<dbReference type="EMBL" id="JACYTQ010000001">
    <property type="protein sequence ID" value="MBD8488059.1"/>
    <property type="molecule type" value="Genomic_DNA"/>
</dbReference>
<keyword evidence="1" id="KW-0560">Oxidoreductase</keyword>
<dbReference type="InterPro" id="IPR036188">
    <property type="entry name" value="FAD/NAD-bd_sf"/>
</dbReference>
<sequence length="339" mass="38294">MKEKEFVIIGAGQCGLSAGRFLQKAGKDFVILDQHREIGDSWRNRYGSLQLFTPAAYSQLPDLPMALSPKARPTKDQIADYFSRYATHFELPIHTKNTVSKVVKKDDHFIVKSSFEEIQAKHVIVANGQCQKPNTPEWADKLSIPFIHSSQYRTPISIKGKKVLVVGGGNSGAQIVAELTSYFNVHWSLNKKPNFKSLYVFGKNRLWWGDKLNVLSKPVKEKQIRKGEPTYLYDDLKKKIKKATKCSEVVKAEGNQVTFADGKSLEVDFVLFATGFQPDFSFIQVDGFEHDLNQLREQDGISNITGLYFLGIPYQRSRSSQLIYGSQKDAAFIVQKACE</sequence>
<keyword evidence="3" id="KW-1185">Reference proteome</keyword>
<dbReference type="PANTHER" id="PTHR43539:SF78">
    <property type="entry name" value="FLAVIN-CONTAINING MONOOXYGENASE"/>
    <property type="match status" value="1"/>
</dbReference>
<dbReference type="Gene3D" id="3.50.50.60">
    <property type="entry name" value="FAD/NAD(P)-binding domain"/>
    <property type="match status" value="1"/>
</dbReference>
<dbReference type="RefSeq" id="WP_192008829.1">
    <property type="nucleotide sequence ID" value="NZ_JACYTQ010000001.1"/>
</dbReference>
<evidence type="ECO:0000313" key="2">
    <source>
        <dbReference type="EMBL" id="MBD8488059.1"/>
    </source>
</evidence>
<dbReference type="Pfam" id="PF13738">
    <property type="entry name" value="Pyr_redox_3"/>
    <property type="match status" value="1"/>
</dbReference>
<protein>
    <submittedName>
        <fullName evidence="2">NAD(P)-binding domain-containing protein</fullName>
    </submittedName>
</protein>
<evidence type="ECO:0000313" key="3">
    <source>
        <dbReference type="Proteomes" id="UP000647133"/>
    </source>
</evidence>
<reference evidence="2 3" key="1">
    <citation type="submission" date="2020-09" db="EMBL/GenBank/DDBJ databases">
        <title>Echinicola sp. CAU 1574 isolated from sand of Sido Beach.</title>
        <authorList>
            <person name="Kim W."/>
        </authorList>
    </citation>
    <scope>NUCLEOTIDE SEQUENCE [LARGE SCALE GENOMIC DNA]</scope>
    <source>
        <strain evidence="2 3">CAU 1574</strain>
    </source>
</reference>
<evidence type="ECO:0000256" key="1">
    <source>
        <dbReference type="ARBA" id="ARBA00023002"/>
    </source>
</evidence>